<accession>A0A1E3AEQ4</accession>
<dbReference type="EMBL" id="MCGH01000002">
    <property type="protein sequence ID" value="ODM07159.1"/>
    <property type="molecule type" value="Genomic_DNA"/>
</dbReference>
<name>A0A1E3AEQ4_9FIRM</name>
<reference evidence="2 6" key="2">
    <citation type="submission" date="2016-08" db="EMBL/GenBank/DDBJ databases">
        <title>Characterization of Isolates of Eisenbergiella tayi Derived from Blood Cultures, Using Whole Genome Sequencing.</title>
        <authorList>
            <person name="Bernier A.-M."/>
            <person name="Burdz T."/>
            <person name="Wiebe D."/>
            <person name="Bernard K."/>
        </authorList>
    </citation>
    <scope>NUCLEOTIDE SEQUENCE [LARGE SCALE GENOMIC DNA]</scope>
    <source>
        <strain evidence="2 6">NML120146</strain>
    </source>
</reference>
<keyword evidence="6" id="KW-1185">Reference proteome</keyword>
<dbReference type="RefSeq" id="WP_009253578.1">
    <property type="nucleotide sequence ID" value="NZ_CABMHK010000082.1"/>
</dbReference>
<evidence type="ECO:0000313" key="5">
    <source>
        <dbReference type="Proteomes" id="UP000094271"/>
    </source>
</evidence>
<gene>
    <name evidence="3" type="ORF">BEI59_04420</name>
    <name evidence="1" type="ORF">BEI61_03049</name>
    <name evidence="2" type="ORF">BEI63_24055</name>
</gene>
<evidence type="ECO:0000313" key="2">
    <source>
        <dbReference type="EMBL" id="ODR50164.1"/>
    </source>
</evidence>
<dbReference type="EMBL" id="MEHA01000002">
    <property type="protein sequence ID" value="ODR55160.1"/>
    <property type="molecule type" value="Genomic_DNA"/>
</dbReference>
<sequence length="65" mass="7320">MGTAATTAKNKWNKENLDHYHLTLPKGKKPKYMEAAKKLDYGDFSKLIVAAVDEKLEREGINIGE</sequence>
<reference evidence="1 4" key="1">
    <citation type="submission" date="2016-07" db="EMBL/GenBank/DDBJ databases">
        <title>Characterization of isolates of Eisenbergiella tayi derived from blood cultures, using whole genome sequencing.</title>
        <authorList>
            <person name="Burdz T."/>
            <person name="Wiebe D."/>
            <person name="Huynh C."/>
            <person name="Bernard K."/>
        </authorList>
    </citation>
    <scope>NUCLEOTIDE SEQUENCE [LARGE SCALE GENOMIC DNA]</scope>
    <source>
        <strain evidence="1 4">NML 110608</strain>
    </source>
</reference>
<evidence type="ECO:0000313" key="1">
    <source>
        <dbReference type="EMBL" id="ODM07159.1"/>
    </source>
</evidence>
<proteinExistence type="predicted"/>
<dbReference type="Proteomes" id="UP000094067">
    <property type="component" value="Unassembled WGS sequence"/>
</dbReference>
<evidence type="ECO:0000313" key="6">
    <source>
        <dbReference type="Proteomes" id="UP000094869"/>
    </source>
</evidence>
<dbReference type="OrthoDB" id="1824311at2"/>
<dbReference type="EMBL" id="MEHD01000036">
    <property type="protein sequence ID" value="ODR50164.1"/>
    <property type="molecule type" value="Genomic_DNA"/>
</dbReference>
<dbReference type="AlphaFoldDB" id="A0A1E3AEQ4"/>
<evidence type="ECO:0000313" key="4">
    <source>
        <dbReference type="Proteomes" id="UP000094067"/>
    </source>
</evidence>
<protein>
    <recommendedName>
        <fullName evidence="7">Antitoxin</fullName>
    </recommendedName>
</protein>
<dbReference type="Proteomes" id="UP000094869">
    <property type="component" value="Unassembled WGS sequence"/>
</dbReference>
<dbReference type="GeneID" id="29728813"/>
<organism evidence="1 4">
    <name type="scientific">Eisenbergiella tayi</name>
    <dbReference type="NCBI Taxonomy" id="1432052"/>
    <lineage>
        <taxon>Bacteria</taxon>
        <taxon>Bacillati</taxon>
        <taxon>Bacillota</taxon>
        <taxon>Clostridia</taxon>
        <taxon>Lachnospirales</taxon>
        <taxon>Lachnospiraceae</taxon>
        <taxon>Eisenbergiella</taxon>
    </lineage>
</organism>
<reference evidence="3 5" key="3">
    <citation type="submission" date="2016-08" db="EMBL/GenBank/DDBJ databases">
        <authorList>
            <person name="Seilhamer J.J."/>
        </authorList>
    </citation>
    <scope>NUCLEOTIDE SEQUENCE [LARGE SCALE GENOMIC DNA]</scope>
    <source>
        <strain evidence="3 5">NML150140-1</strain>
    </source>
</reference>
<evidence type="ECO:0000313" key="3">
    <source>
        <dbReference type="EMBL" id="ODR55160.1"/>
    </source>
</evidence>
<comment type="caution">
    <text evidence="1">The sequence shown here is derived from an EMBL/GenBank/DDBJ whole genome shotgun (WGS) entry which is preliminary data.</text>
</comment>
<evidence type="ECO:0008006" key="7">
    <source>
        <dbReference type="Google" id="ProtNLM"/>
    </source>
</evidence>
<dbReference type="Proteomes" id="UP000094271">
    <property type="component" value="Unassembled WGS sequence"/>
</dbReference>